<dbReference type="PROSITE" id="PS50089">
    <property type="entry name" value="ZF_RING_2"/>
    <property type="match status" value="1"/>
</dbReference>
<evidence type="ECO:0000313" key="7">
    <source>
        <dbReference type="EMBL" id="CAK9257478.1"/>
    </source>
</evidence>
<organism evidence="7 8">
    <name type="scientific">Sphagnum jensenii</name>
    <dbReference type="NCBI Taxonomy" id="128206"/>
    <lineage>
        <taxon>Eukaryota</taxon>
        <taxon>Viridiplantae</taxon>
        <taxon>Streptophyta</taxon>
        <taxon>Embryophyta</taxon>
        <taxon>Bryophyta</taxon>
        <taxon>Sphagnophytina</taxon>
        <taxon>Sphagnopsida</taxon>
        <taxon>Sphagnales</taxon>
        <taxon>Sphagnaceae</taxon>
        <taxon>Sphagnum</taxon>
    </lineage>
</organism>
<dbReference type="Pfam" id="PF00097">
    <property type="entry name" value="zf-C3HC4"/>
    <property type="match status" value="1"/>
</dbReference>
<evidence type="ECO:0000256" key="4">
    <source>
        <dbReference type="PROSITE-ProRule" id="PRU00175"/>
    </source>
</evidence>
<evidence type="ECO:0000313" key="8">
    <source>
        <dbReference type="Proteomes" id="UP001497444"/>
    </source>
</evidence>
<accession>A0ABP0VSN1</accession>
<dbReference type="PANTHER" id="PTHR47361">
    <property type="entry name" value="RING/U-BOX SUPERFAMILY PROTEIN"/>
    <property type="match status" value="1"/>
</dbReference>
<reference evidence="7" key="1">
    <citation type="submission" date="2024-02" db="EMBL/GenBank/DDBJ databases">
        <authorList>
            <consortium name="ELIXIR-Norway"/>
            <consortium name="Elixir Norway"/>
        </authorList>
    </citation>
    <scope>NUCLEOTIDE SEQUENCE</scope>
</reference>
<dbReference type="Gene3D" id="3.30.40.10">
    <property type="entry name" value="Zinc/RING finger domain, C3HC4 (zinc finger)"/>
    <property type="match status" value="1"/>
</dbReference>
<feature type="domain" description="RING-type" evidence="6">
    <location>
        <begin position="96"/>
        <end position="139"/>
    </location>
</feature>
<dbReference type="InterPro" id="IPR018957">
    <property type="entry name" value="Znf_C3HC4_RING-type"/>
</dbReference>
<protein>
    <recommendedName>
        <fullName evidence="6">RING-type domain-containing protein</fullName>
    </recommendedName>
</protein>
<gene>
    <name evidence="7" type="ORF">CSSPJE1EN1_LOCUS2956</name>
</gene>
<evidence type="ECO:0000256" key="1">
    <source>
        <dbReference type="ARBA" id="ARBA00022723"/>
    </source>
</evidence>
<keyword evidence="2 4" id="KW-0863">Zinc-finger</keyword>
<feature type="compositionally biased region" description="Basic and acidic residues" evidence="5">
    <location>
        <begin position="253"/>
        <end position="265"/>
    </location>
</feature>
<sequence>MEGNTLSCNVMSITEVGDATVTESTAVQVPAATCLEGCDRIMKAVNEESSSRVLVEPDLVTTAQPSEVLTSDLNSSPVLKRSHMSSGEGSGDACICAICRDKIKLEETSQVKGCEHSYCITCILQWAIHKSQPWCPQCRLPFTSLYVYRALDGSLNDYMFEESVCLLLRASWFKPPPPVPEVEDLEDYHEEDDCFDEFYFKSNVRIGNRRWGDNGYVRAGRREARPVGVRPRVAAVSHPDEASTSSSSSRQIKAKEKESAKDPPGRRAKRAQKREAADRASANRLQQHH</sequence>
<dbReference type="InterPro" id="IPR013083">
    <property type="entry name" value="Znf_RING/FYVE/PHD"/>
</dbReference>
<feature type="region of interest" description="Disordered" evidence="5">
    <location>
        <begin position="227"/>
        <end position="289"/>
    </location>
</feature>
<dbReference type="PROSITE" id="PS00518">
    <property type="entry name" value="ZF_RING_1"/>
    <property type="match status" value="1"/>
</dbReference>
<proteinExistence type="predicted"/>
<evidence type="ECO:0000256" key="5">
    <source>
        <dbReference type="SAM" id="MobiDB-lite"/>
    </source>
</evidence>
<feature type="compositionally biased region" description="Polar residues" evidence="5">
    <location>
        <begin position="242"/>
        <end position="251"/>
    </location>
</feature>
<evidence type="ECO:0000256" key="3">
    <source>
        <dbReference type="ARBA" id="ARBA00022833"/>
    </source>
</evidence>
<feature type="compositionally biased region" description="Low complexity" evidence="5">
    <location>
        <begin position="227"/>
        <end position="236"/>
    </location>
</feature>
<evidence type="ECO:0000259" key="6">
    <source>
        <dbReference type="PROSITE" id="PS50089"/>
    </source>
</evidence>
<keyword evidence="3" id="KW-0862">Zinc</keyword>
<dbReference type="SUPFAM" id="SSF57850">
    <property type="entry name" value="RING/U-box"/>
    <property type="match status" value="1"/>
</dbReference>
<dbReference type="PANTHER" id="PTHR47361:SF4">
    <property type="entry name" value="RING_U-BOX SUPERFAMILY PROTEIN"/>
    <property type="match status" value="1"/>
</dbReference>
<name>A0ABP0VSN1_9BRYO</name>
<dbReference type="Proteomes" id="UP001497444">
    <property type="component" value="Chromosome 10"/>
</dbReference>
<dbReference type="SMART" id="SM00184">
    <property type="entry name" value="RING"/>
    <property type="match status" value="1"/>
</dbReference>
<keyword evidence="8" id="KW-1185">Reference proteome</keyword>
<keyword evidence="1" id="KW-0479">Metal-binding</keyword>
<dbReference type="InterPro" id="IPR001841">
    <property type="entry name" value="Znf_RING"/>
</dbReference>
<dbReference type="EMBL" id="OZ020105">
    <property type="protein sequence ID" value="CAK9257478.1"/>
    <property type="molecule type" value="Genomic_DNA"/>
</dbReference>
<evidence type="ECO:0000256" key="2">
    <source>
        <dbReference type="ARBA" id="ARBA00022771"/>
    </source>
</evidence>
<dbReference type="InterPro" id="IPR017907">
    <property type="entry name" value="Znf_RING_CS"/>
</dbReference>